<dbReference type="OrthoDB" id="1924285at2"/>
<protein>
    <recommendedName>
        <fullName evidence="3">Inhibitor of sigma-G Gin</fullName>
    </recommendedName>
</protein>
<reference evidence="1 2" key="1">
    <citation type="submission" date="2016-08" db="EMBL/GenBank/DDBJ databases">
        <title>Complete Genome Sequence Of The Indigo Reducing Clostridium isatidis DSM15098.</title>
        <authorList>
            <person name="Little G.T."/>
            <person name="Minton N.P."/>
        </authorList>
    </citation>
    <scope>NUCLEOTIDE SEQUENCE [LARGE SCALE GENOMIC DNA]</scope>
    <source>
        <strain evidence="1 2">DSM 15098</strain>
    </source>
</reference>
<name>A0A343J9A2_9CLOT</name>
<dbReference type="InterPro" id="IPR019700">
    <property type="entry name" value="Sigma-G_inhibitor_Gin"/>
</dbReference>
<dbReference type="KEGG" id="cia:BEN51_00980"/>
<dbReference type="EMBL" id="CP016786">
    <property type="protein sequence ID" value="ASW42110.1"/>
    <property type="molecule type" value="Genomic_DNA"/>
</dbReference>
<evidence type="ECO:0008006" key="3">
    <source>
        <dbReference type="Google" id="ProtNLM"/>
    </source>
</evidence>
<dbReference type="RefSeq" id="WP_119864243.1">
    <property type="nucleotide sequence ID" value="NZ_CP016786.1"/>
</dbReference>
<evidence type="ECO:0000313" key="2">
    <source>
        <dbReference type="Proteomes" id="UP000264883"/>
    </source>
</evidence>
<gene>
    <name evidence="1" type="ORF">BEN51_00980</name>
</gene>
<organism evidence="1 2">
    <name type="scientific">Clostridium isatidis</name>
    <dbReference type="NCBI Taxonomy" id="182773"/>
    <lineage>
        <taxon>Bacteria</taxon>
        <taxon>Bacillati</taxon>
        <taxon>Bacillota</taxon>
        <taxon>Clostridia</taxon>
        <taxon>Eubacteriales</taxon>
        <taxon>Clostridiaceae</taxon>
        <taxon>Clostridium</taxon>
    </lineage>
</organism>
<dbReference type="Pfam" id="PF10764">
    <property type="entry name" value="Gin"/>
    <property type="match status" value="1"/>
</dbReference>
<dbReference type="AlphaFoldDB" id="A0A343J9A2"/>
<sequence length="70" mass="8328">MDLLIKGIDNNENKCIICGKEIYSDIIINKSLVCNSCYDNISLLNVDDFEYNYYKNKIKVWLKRKYKINI</sequence>
<accession>A0A343J9A2</accession>
<dbReference type="Proteomes" id="UP000264883">
    <property type="component" value="Chromosome"/>
</dbReference>
<proteinExistence type="predicted"/>
<evidence type="ECO:0000313" key="1">
    <source>
        <dbReference type="EMBL" id="ASW42110.1"/>
    </source>
</evidence>
<keyword evidence="2" id="KW-1185">Reference proteome</keyword>